<accession>A0ABT5FZE7</accession>
<dbReference type="CDD" id="cd06261">
    <property type="entry name" value="TM_PBP2"/>
    <property type="match status" value="1"/>
</dbReference>
<evidence type="ECO:0000256" key="1">
    <source>
        <dbReference type="ARBA" id="ARBA00004651"/>
    </source>
</evidence>
<comment type="caution">
    <text evidence="10">The sequence shown here is derived from an EMBL/GenBank/DDBJ whole genome shotgun (WGS) entry which is preliminary data.</text>
</comment>
<dbReference type="SUPFAM" id="SSF161098">
    <property type="entry name" value="MetI-like"/>
    <property type="match status" value="1"/>
</dbReference>
<name>A0ABT5FZE7_9ACTN</name>
<evidence type="ECO:0000313" key="11">
    <source>
        <dbReference type="Proteomes" id="UP001221328"/>
    </source>
</evidence>
<evidence type="ECO:0000256" key="6">
    <source>
        <dbReference type="ARBA" id="ARBA00022989"/>
    </source>
</evidence>
<evidence type="ECO:0000256" key="4">
    <source>
        <dbReference type="ARBA" id="ARBA00022475"/>
    </source>
</evidence>
<dbReference type="PANTHER" id="PTHR43848">
    <property type="entry name" value="PUTRESCINE TRANSPORT SYSTEM PERMEASE PROTEIN POTI"/>
    <property type="match status" value="1"/>
</dbReference>
<evidence type="ECO:0000256" key="5">
    <source>
        <dbReference type="ARBA" id="ARBA00022692"/>
    </source>
</evidence>
<evidence type="ECO:0000256" key="2">
    <source>
        <dbReference type="ARBA" id="ARBA00007069"/>
    </source>
</evidence>
<keyword evidence="3 8" id="KW-0813">Transport</keyword>
<dbReference type="Proteomes" id="UP001221328">
    <property type="component" value="Unassembled WGS sequence"/>
</dbReference>
<evidence type="ECO:0000313" key="10">
    <source>
        <dbReference type="EMBL" id="MDC2957893.1"/>
    </source>
</evidence>
<feature type="transmembrane region" description="Helical" evidence="8">
    <location>
        <begin position="103"/>
        <end position="124"/>
    </location>
</feature>
<dbReference type="RefSeq" id="WP_272176844.1">
    <property type="nucleotide sequence ID" value="NZ_JAQOSK010000010.1"/>
</dbReference>
<dbReference type="PANTHER" id="PTHR43848:SF2">
    <property type="entry name" value="PUTRESCINE TRANSPORT SYSTEM PERMEASE PROTEIN POTI"/>
    <property type="match status" value="1"/>
</dbReference>
<gene>
    <name evidence="10" type="ORF">PO587_25885</name>
</gene>
<feature type="domain" description="ABC transmembrane type-1" evidence="9">
    <location>
        <begin position="65"/>
        <end position="258"/>
    </location>
</feature>
<proteinExistence type="inferred from homology"/>
<protein>
    <submittedName>
        <fullName evidence="10">ABC transporter permease</fullName>
    </submittedName>
</protein>
<dbReference type="InterPro" id="IPR051789">
    <property type="entry name" value="Bact_Polyamine_Transport"/>
</dbReference>
<dbReference type="EMBL" id="JAQOSK010000010">
    <property type="protein sequence ID" value="MDC2957893.1"/>
    <property type="molecule type" value="Genomic_DNA"/>
</dbReference>
<keyword evidence="7 8" id="KW-0472">Membrane</keyword>
<feature type="transmembrane region" description="Helical" evidence="8">
    <location>
        <begin position="239"/>
        <end position="257"/>
    </location>
</feature>
<dbReference type="Pfam" id="PF00528">
    <property type="entry name" value="BPD_transp_1"/>
    <property type="match status" value="1"/>
</dbReference>
<keyword evidence="11" id="KW-1185">Reference proteome</keyword>
<evidence type="ECO:0000259" key="9">
    <source>
        <dbReference type="PROSITE" id="PS50928"/>
    </source>
</evidence>
<feature type="transmembrane region" description="Helical" evidence="8">
    <location>
        <begin position="9"/>
        <end position="31"/>
    </location>
</feature>
<keyword evidence="6 8" id="KW-1133">Transmembrane helix</keyword>
<organism evidence="10 11">
    <name type="scientific">Streptomyces gilvifuscus</name>
    <dbReference type="NCBI Taxonomy" id="1550617"/>
    <lineage>
        <taxon>Bacteria</taxon>
        <taxon>Bacillati</taxon>
        <taxon>Actinomycetota</taxon>
        <taxon>Actinomycetes</taxon>
        <taxon>Kitasatosporales</taxon>
        <taxon>Streptomycetaceae</taxon>
        <taxon>Streptomyces</taxon>
    </lineage>
</organism>
<evidence type="ECO:0000256" key="3">
    <source>
        <dbReference type="ARBA" id="ARBA00022448"/>
    </source>
</evidence>
<dbReference type="PROSITE" id="PS50928">
    <property type="entry name" value="ABC_TM1"/>
    <property type="match status" value="1"/>
</dbReference>
<sequence>MQLSRSARIALRVAAGAGFAVIYVPLLLVVVNSLNPDRSASWPPPGLTLHWWSVAWHNSGAREALWTSIKAGLGATAIALVLGTLIAFAVARHRFFGRDTISFVVVLPIALPGIVTGIALNSAFNTVLEPLGVGLGLFTVIVGHATFCIVVVFNNVVARLRRTSGSYEEAAMDLGADTFRAFVDVTFPLVRSALLAGGLLAFALSFDEIVVTTFTAGPGIETLPIWIFNNMTRPQQAPVVNVVAAVLVLLSVVPIYVAQRLSADTATGSRV</sequence>
<dbReference type="Gene3D" id="1.10.3720.10">
    <property type="entry name" value="MetI-like"/>
    <property type="match status" value="1"/>
</dbReference>
<feature type="transmembrane region" description="Helical" evidence="8">
    <location>
        <begin position="136"/>
        <end position="158"/>
    </location>
</feature>
<comment type="similarity">
    <text evidence="2">Belongs to the binding-protein-dependent transport system permease family. CysTW subfamily.</text>
</comment>
<evidence type="ECO:0000256" key="8">
    <source>
        <dbReference type="RuleBase" id="RU363032"/>
    </source>
</evidence>
<evidence type="ECO:0000256" key="7">
    <source>
        <dbReference type="ARBA" id="ARBA00023136"/>
    </source>
</evidence>
<dbReference type="InterPro" id="IPR000515">
    <property type="entry name" value="MetI-like"/>
</dbReference>
<comment type="subcellular location">
    <subcellularLocation>
        <location evidence="1 8">Cell membrane</location>
        <topology evidence="1 8">Multi-pass membrane protein</topology>
    </subcellularLocation>
</comment>
<feature type="transmembrane region" description="Helical" evidence="8">
    <location>
        <begin position="71"/>
        <end position="91"/>
    </location>
</feature>
<dbReference type="InterPro" id="IPR035906">
    <property type="entry name" value="MetI-like_sf"/>
</dbReference>
<keyword evidence="4" id="KW-1003">Cell membrane</keyword>
<keyword evidence="5 8" id="KW-0812">Transmembrane</keyword>
<reference evidence="10 11" key="1">
    <citation type="journal article" date="2015" name="Int. J. Syst. Evol. Microbiol.">
        <title>Streptomyces gilvifuscus sp. nov., an actinomycete that produces antibacterial compounds isolated from soil.</title>
        <authorList>
            <person name="Nguyen T.M."/>
            <person name="Kim J."/>
        </authorList>
    </citation>
    <scope>NUCLEOTIDE SEQUENCE [LARGE SCALE GENOMIC DNA]</scope>
    <source>
        <strain evidence="10 11">T113</strain>
    </source>
</reference>